<dbReference type="PANTHER" id="PTHR10704:SF44">
    <property type="entry name" value="LD35051P-RELATED"/>
    <property type="match status" value="1"/>
</dbReference>
<dbReference type="OMA" id="DECSEAM"/>
<dbReference type="RefSeq" id="XP_011677579.1">
    <property type="nucleotide sequence ID" value="XM_011679277.2"/>
</dbReference>
<feature type="domain" description="Sulfotransferase" evidence="1">
    <location>
        <begin position="128"/>
        <end position="434"/>
    </location>
</feature>
<dbReference type="KEGG" id="spu:105444698"/>
<dbReference type="InterPro" id="IPR027417">
    <property type="entry name" value="P-loop_NTPase"/>
</dbReference>
<evidence type="ECO:0000313" key="2">
    <source>
        <dbReference type="EnsemblMetazoa" id="XP_011677579"/>
    </source>
</evidence>
<evidence type="ECO:0000313" key="3">
    <source>
        <dbReference type="Proteomes" id="UP000007110"/>
    </source>
</evidence>
<organism evidence="2 3">
    <name type="scientific">Strongylocentrotus purpuratus</name>
    <name type="common">Purple sea urchin</name>
    <dbReference type="NCBI Taxonomy" id="7668"/>
    <lineage>
        <taxon>Eukaryota</taxon>
        <taxon>Metazoa</taxon>
        <taxon>Echinodermata</taxon>
        <taxon>Eleutherozoa</taxon>
        <taxon>Echinozoa</taxon>
        <taxon>Echinoidea</taxon>
        <taxon>Euechinoidea</taxon>
        <taxon>Echinacea</taxon>
        <taxon>Camarodonta</taxon>
        <taxon>Echinidea</taxon>
        <taxon>Strongylocentrotidae</taxon>
        <taxon>Strongylocentrotus</taxon>
    </lineage>
</organism>
<keyword evidence="3" id="KW-1185">Reference proteome</keyword>
<dbReference type="GO" id="GO:0006044">
    <property type="term" value="P:N-acetylglucosamine metabolic process"/>
    <property type="evidence" value="ECO:0000318"/>
    <property type="project" value="GO_Central"/>
</dbReference>
<dbReference type="GO" id="GO:0001517">
    <property type="term" value="F:N-acetylglucosamine 6-O-sulfotransferase activity"/>
    <property type="evidence" value="ECO:0000318"/>
    <property type="project" value="GO_Central"/>
</dbReference>
<dbReference type="EnsemblMetazoa" id="XM_011679277">
    <property type="protein sequence ID" value="XP_011677579"/>
    <property type="gene ID" value="LOC105444698"/>
</dbReference>
<dbReference type="InterPro" id="IPR000863">
    <property type="entry name" value="Sulfotransferase_dom"/>
</dbReference>
<dbReference type="Gene3D" id="3.40.50.300">
    <property type="entry name" value="P-loop containing nucleotide triphosphate hydrolases"/>
    <property type="match status" value="1"/>
</dbReference>
<dbReference type="GeneID" id="105444698"/>
<dbReference type="OrthoDB" id="6138663at2759"/>
<dbReference type="GO" id="GO:0006790">
    <property type="term" value="P:sulfur compound metabolic process"/>
    <property type="evidence" value="ECO:0000318"/>
    <property type="project" value="GO_Central"/>
</dbReference>
<proteinExistence type="predicted"/>
<dbReference type="Pfam" id="PF00685">
    <property type="entry name" value="Sulfotransfer_1"/>
    <property type="match status" value="1"/>
</dbReference>
<dbReference type="AlphaFoldDB" id="A0A7M7HHS7"/>
<reference evidence="2" key="2">
    <citation type="submission" date="2021-01" db="UniProtKB">
        <authorList>
            <consortium name="EnsemblMetazoa"/>
        </authorList>
    </citation>
    <scope>IDENTIFICATION</scope>
</reference>
<evidence type="ECO:0000259" key="1">
    <source>
        <dbReference type="Pfam" id="PF00685"/>
    </source>
</evidence>
<dbReference type="SUPFAM" id="SSF52540">
    <property type="entry name" value="P-loop containing nucleoside triphosphate hydrolases"/>
    <property type="match status" value="1"/>
</dbReference>
<accession>A0A7M7HHS7</accession>
<dbReference type="InterPro" id="IPR051135">
    <property type="entry name" value="Gal/GlcNAc/GalNAc_ST"/>
</dbReference>
<reference evidence="3" key="1">
    <citation type="submission" date="2015-02" db="EMBL/GenBank/DDBJ databases">
        <title>Genome sequencing for Strongylocentrotus purpuratus.</title>
        <authorList>
            <person name="Murali S."/>
            <person name="Liu Y."/>
            <person name="Vee V."/>
            <person name="English A."/>
            <person name="Wang M."/>
            <person name="Skinner E."/>
            <person name="Han Y."/>
            <person name="Muzny D.M."/>
            <person name="Worley K.C."/>
            <person name="Gibbs R.A."/>
        </authorList>
    </citation>
    <scope>NUCLEOTIDE SEQUENCE</scope>
</reference>
<protein>
    <recommendedName>
        <fullName evidence="1">Sulfotransferase domain-containing protein</fullName>
    </recommendedName>
</protein>
<dbReference type="PANTHER" id="PTHR10704">
    <property type="entry name" value="CARBOHYDRATE SULFOTRANSFERASE"/>
    <property type="match status" value="1"/>
</dbReference>
<name>A0A7M7HHS7_STRPU</name>
<dbReference type="InParanoid" id="A0A7M7HHS7"/>
<sequence length="461" mass="52681">MACYRSRMRILTCVCFTGMSLLVILQELDRLDARASKDKSRTRHSQSHSRRNNLYIAAADSDIAYRVRVNDVDNIVENDVWNTYSSVLSAPKVIEKKRGNEPIRRKPLTNYEKGKKPNIGCAYQPQYVVILAQMRTGSSVVGQMLNQNKDFFYLYEPLHVAHDWESEGITKIETNPLMTSLLRNISQCEFSDDFVKSHGAWGGRTKSRALMPLCSQRDICTELSPLVYKQICLAYKGNVASKLIRANLMHLKPLMEESLVDVRVIHLVRDPRGTANSRLQYFLTKGKNDAIPQSLNESQNGSEPVGSDRGVMLQDLIKTTHNFCSWVTTTLYTALSKPTWLRGHYMLMRYEDFAERPLTTAQEIYSFLGRPTPSEVLDWIKNNTQDKAEEKKSKHPLFSMTKNSTATASKWRLGLTREEILIIQDECSEAMRLLGYRKVGLHTPYTDLSLPLIKPIKLHLP</sequence>
<dbReference type="Proteomes" id="UP000007110">
    <property type="component" value="Unassembled WGS sequence"/>
</dbReference>